<evidence type="ECO:0000256" key="2">
    <source>
        <dbReference type="ARBA" id="ARBA00022694"/>
    </source>
</evidence>
<evidence type="ECO:0000313" key="3">
    <source>
        <dbReference type="EMBL" id="CAD7423077.1"/>
    </source>
</evidence>
<dbReference type="AlphaFoldDB" id="A0A7R9DY82"/>
<sequence length="251" mass="28370">MTLVRQFNFYKTPGYIALEVTPHSRSYDTPFKLKAHSLYTTIINKIEQLYGDFGVAALKGGFIAKYCNEKTRVAFVRARHGPHRLLASCLPLITYIENHQVMLRILYTGATMRQCYKFIQQTAMSVKLERRASEGDVSVNGPMCALVKIGMSKSSFDELHVSLKDTFFTASEHENVELHTAIPDDCHHFEQVVLQYKRTPNLLGMMANMLVLGELLCCVGSFVGDNKRPTQHVGRVGRFCACAIELNERLT</sequence>
<dbReference type="InterPro" id="IPR038085">
    <property type="entry name" value="Rnp2-like_sf"/>
</dbReference>
<dbReference type="Gene3D" id="3.30.70.3250">
    <property type="entry name" value="Ribonuclease P, Pop5 subunit"/>
    <property type="match status" value="1"/>
</dbReference>
<dbReference type="GO" id="GO:0030677">
    <property type="term" value="C:ribonuclease P complex"/>
    <property type="evidence" value="ECO:0007669"/>
    <property type="project" value="InterPro"/>
</dbReference>
<reference evidence="3" key="1">
    <citation type="submission" date="2020-11" db="EMBL/GenBank/DDBJ databases">
        <authorList>
            <person name="Tran Van P."/>
        </authorList>
    </citation>
    <scope>NUCLEOTIDE SEQUENCE</scope>
</reference>
<gene>
    <name evidence="3" type="ORF">TMSB3V08_LOCUS73</name>
</gene>
<organism evidence="3">
    <name type="scientific">Timema monikensis</name>
    <dbReference type="NCBI Taxonomy" id="170555"/>
    <lineage>
        <taxon>Eukaryota</taxon>
        <taxon>Metazoa</taxon>
        <taxon>Ecdysozoa</taxon>
        <taxon>Arthropoda</taxon>
        <taxon>Hexapoda</taxon>
        <taxon>Insecta</taxon>
        <taxon>Pterygota</taxon>
        <taxon>Neoptera</taxon>
        <taxon>Polyneoptera</taxon>
        <taxon>Phasmatodea</taxon>
        <taxon>Timematodea</taxon>
        <taxon>Timematoidea</taxon>
        <taxon>Timematidae</taxon>
        <taxon>Timema</taxon>
    </lineage>
</organism>
<protein>
    <submittedName>
        <fullName evidence="3">Uncharacterized protein</fullName>
    </submittedName>
</protein>
<keyword evidence="2" id="KW-0819">tRNA processing</keyword>
<dbReference type="GO" id="GO:0001682">
    <property type="term" value="P:tRNA 5'-leader removal"/>
    <property type="evidence" value="ECO:0007669"/>
    <property type="project" value="InterPro"/>
</dbReference>
<dbReference type="Pfam" id="PF01900">
    <property type="entry name" value="RNase_P_Rpp14"/>
    <property type="match status" value="1"/>
</dbReference>
<evidence type="ECO:0000256" key="1">
    <source>
        <dbReference type="ARBA" id="ARBA00010800"/>
    </source>
</evidence>
<comment type="similarity">
    <text evidence="1">Belongs to the eukaryotic/archaeal RNase P protein component 2 family.</text>
</comment>
<dbReference type="SUPFAM" id="SSF160350">
    <property type="entry name" value="Rnp2-like"/>
    <property type="match status" value="1"/>
</dbReference>
<dbReference type="PANTHER" id="PTHR48414:SF1">
    <property type="entry name" value="POP5 HOMOLOG, RIBONUCLEASE P_MRP SUBUNIT"/>
    <property type="match status" value="1"/>
</dbReference>
<dbReference type="InterPro" id="IPR002759">
    <property type="entry name" value="Pop5/Rpp14/Rnp2-like"/>
</dbReference>
<dbReference type="EMBL" id="OB792639">
    <property type="protein sequence ID" value="CAD7423077.1"/>
    <property type="molecule type" value="Genomic_DNA"/>
</dbReference>
<accession>A0A7R9DY82</accession>
<dbReference type="PANTHER" id="PTHR48414">
    <property type="entry name" value="POP5 HOMOLOG, RIBONUCLEASE P_MRP SUBUNIT"/>
    <property type="match status" value="1"/>
</dbReference>
<name>A0A7R9DY82_9NEOP</name>
<proteinExistence type="inferred from homology"/>